<dbReference type="AlphaFoldDB" id="A0A1Y2H1M5"/>
<evidence type="ECO:0000256" key="5">
    <source>
        <dbReference type="ARBA" id="ARBA00023253"/>
    </source>
</evidence>
<feature type="compositionally biased region" description="Low complexity" evidence="9">
    <location>
        <begin position="37"/>
        <end position="47"/>
    </location>
</feature>
<keyword evidence="5" id="KW-0294">Fucose metabolism</keyword>
<evidence type="ECO:0000313" key="11">
    <source>
        <dbReference type="EMBL" id="ORZ28469.1"/>
    </source>
</evidence>
<dbReference type="Pfam" id="PF10250">
    <property type="entry name" value="O-FucT"/>
    <property type="match status" value="1"/>
</dbReference>
<keyword evidence="10" id="KW-0732">Signal</keyword>
<evidence type="ECO:0000256" key="3">
    <source>
        <dbReference type="ARBA" id="ARBA00022679"/>
    </source>
</evidence>
<dbReference type="InParanoid" id="A0A1Y2H1M5"/>
<dbReference type="GO" id="GO:0006004">
    <property type="term" value="P:fucose metabolic process"/>
    <property type="evidence" value="ECO:0007669"/>
    <property type="project" value="UniProtKB-KW"/>
</dbReference>
<feature type="chain" id="PRO_5012372757" description="GDP-fucose protein O-fucosyltransferase 2" evidence="10">
    <location>
        <begin position="26"/>
        <end position="692"/>
    </location>
</feature>
<feature type="signal peptide" evidence="10">
    <location>
        <begin position="1"/>
        <end position="25"/>
    </location>
</feature>
<feature type="compositionally biased region" description="Polar residues" evidence="9">
    <location>
        <begin position="49"/>
        <end position="99"/>
    </location>
</feature>
<feature type="compositionally biased region" description="Low complexity" evidence="9">
    <location>
        <begin position="251"/>
        <end position="261"/>
    </location>
</feature>
<comment type="subcellular location">
    <subcellularLocation>
        <location evidence="1">Endoplasmic reticulum</location>
    </subcellularLocation>
</comment>
<feature type="region of interest" description="Disordered" evidence="9">
    <location>
        <begin position="251"/>
        <end position="287"/>
    </location>
</feature>
<accession>A0A1Y2H1M5</accession>
<dbReference type="OrthoDB" id="423313at2759"/>
<keyword evidence="6" id="KW-0119">Carbohydrate metabolism</keyword>
<evidence type="ECO:0000256" key="8">
    <source>
        <dbReference type="ARBA" id="ARBA00026232"/>
    </source>
</evidence>
<dbReference type="PANTHER" id="PTHR13398">
    <property type="entry name" value="GDP-FUCOSE PROTEIN O-FUCOSYLTRANSFERASE 2"/>
    <property type="match status" value="1"/>
</dbReference>
<comment type="caution">
    <text evidence="11">The sequence shown here is derived from an EMBL/GenBank/DDBJ whole genome shotgun (WGS) entry which is preliminary data.</text>
</comment>
<dbReference type="EMBL" id="MCFF01000002">
    <property type="protein sequence ID" value="ORZ28469.1"/>
    <property type="molecule type" value="Genomic_DNA"/>
</dbReference>
<reference evidence="11 12" key="1">
    <citation type="submission" date="2016-07" db="EMBL/GenBank/DDBJ databases">
        <title>Pervasive Adenine N6-methylation of Active Genes in Fungi.</title>
        <authorList>
            <consortium name="DOE Joint Genome Institute"/>
            <person name="Mondo S.J."/>
            <person name="Dannebaum R.O."/>
            <person name="Kuo R.C."/>
            <person name="Labutti K."/>
            <person name="Haridas S."/>
            <person name="Kuo A."/>
            <person name="Salamov A."/>
            <person name="Ahrendt S.R."/>
            <person name="Lipzen A."/>
            <person name="Sullivan W."/>
            <person name="Andreopoulos W.B."/>
            <person name="Clum A."/>
            <person name="Lindquist E."/>
            <person name="Daum C."/>
            <person name="Ramamoorthy G.K."/>
            <person name="Gryganskyi A."/>
            <person name="Culley D."/>
            <person name="Magnuson J.K."/>
            <person name="James T.Y."/>
            <person name="O'Malley M.A."/>
            <person name="Stajich J.E."/>
            <person name="Spatafora J.W."/>
            <person name="Visel A."/>
            <person name="Grigoriev I.V."/>
        </authorList>
    </citation>
    <scope>NUCLEOTIDE SEQUENCE [LARGE SCALE GENOMIC DNA]</scope>
    <source>
        <strain evidence="11 12">NRRL 3116</strain>
    </source>
</reference>
<dbReference type="Proteomes" id="UP000193648">
    <property type="component" value="Unassembled WGS sequence"/>
</dbReference>
<feature type="region of interest" description="Disordered" evidence="9">
    <location>
        <begin position="299"/>
        <end position="325"/>
    </location>
</feature>
<name>A0A1Y2H1M5_9FUNG</name>
<keyword evidence="12" id="KW-1185">Reference proteome</keyword>
<evidence type="ECO:0000256" key="9">
    <source>
        <dbReference type="SAM" id="MobiDB-lite"/>
    </source>
</evidence>
<dbReference type="Gene3D" id="3.40.50.11350">
    <property type="match status" value="1"/>
</dbReference>
<evidence type="ECO:0000256" key="4">
    <source>
        <dbReference type="ARBA" id="ARBA00022824"/>
    </source>
</evidence>
<sequence>MLRPPRLLTVLLACCIFLFIGVILSSSAPSPSPSPSYLPSSYTPRRPTSLRTRVNTYYHTKNDQNSLSSPSSPGQEDLQSSSSDNVQRQISSNKVTRQLRSTKKSITKPTSLPAKNPVTSPAKGDHQQQQQQQQQQDHYGSKRVQENETRYLMYIPYAGITNQLISIWHGSLIAKALNRTLLIPNLSPNVHVEISGDEQTEPAPSRWSEFFDLEYYSEKTGLKLEELDTFLAKRGIVERSSVPEDIFSINNDKNNDNINKNGSGRRMKRSLSIHQDKGFKERDRKRKVNKRWIQLGSPIVSSSSTSSSPSLFSSSSSTSTSTSTDTLTLNYRTNLSPSSAAKKVPVFRPVKFPAVQKCFSEAGYGADHRIDMTGRQFQQRYNIDPQLIPTPYLDPENDNKTIWSRWRMDKVIERYQQPEYNQQEILCLGHVYRLLPGGVNRAWVEFGQHFRYTEKVEHFIDEILEKLLPRDQTEEQAGNVESVQQDRGFKDQDTEVHAEIHASSPQPFIGVHLRRGDFYHYCLGITSPADPNGWNRCYPSTDHIISLVNSFDFRSSSSRSLSDYSTSIVPSYDENINPALVKRQQHLSESVIDNDNNSNNRSINKPKKPPVLVLTNERDPAELAKADSQGWIRVDHERLGTLERFGRYGPILIDGALLARATLLIGVEYSTYFRTASKRAETWYAGQTLLVT</sequence>
<organism evidence="11 12">
    <name type="scientific">Lobosporangium transversale</name>
    <dbReference type="NCBI Taxonomy" id="64571"/>
    <lineage>
        <taxon>Eukaryota</taxon>
        <taxon>Fungi</taxon>
        <taxon>Fungi incertae sedis</taxon>
        <taxon>Mucoromycota</taxon>
        <taxon>Mortierellomycotina</taxon>
        <taxon>Mortierellomycetes</taxon>
        <taxon>Mortierellales</taxon>
        <taxon>Mortierellaceae</taxon>
        <taxon>Lobosporangium</taxon>
    </lineage>
</organism>
<keyword evidence="4" id="KW-0256">Endoplasmic reticulum</keyword>
<dbReference type="PANTHER" id="PTHR13398:SF0">
    <property type="entry name" value="GDP-FUCOSE PROTEIN O-FUCOSYLTRANSFERASE 2"/>
    <property type="match status" value="1"/>
</dbReference>
<evidence type="ECO:0000256" key="7">
    <source>
        <dbReference type="ARBA" id="ARBA00025803"/>
    </source>
</evidence>
<evidence type="ECO:0000313" key="12">
    <source>
        <dbReference type="Proteomes" id="UP000193648"/>
    </source>
</evidence>
<feature type="compositionally biased region" description="Low complexity" evidence="9">
    <location>
        <begin position="301"/>
        <end position="325"/>
    </location>
</feature>
<dbReference type="InterPro" id="IPR019378">
    <property type="entry name" value="GDP-Fuc_O-FucTrfase"/>
</dbReference>
<evidence type="ECO:0000256" key="10">
    <source>
        <dbReference type="SAM" id="SignalP"/>
    </source>
</evidence>
<proteinExistence type="inferred from homology"/>
<evidence type="ECO:0000256" key="6">
    <source>
        <dbReference type="ARBA" id="ARBA00023277"/>
    </source>
</evidence>
<dbReference type="InterPro" id="IPR045130">
    <property type="entry name" value="OFUT2-like"/>
</dbReference>
<comment type="similarity">
    <text evidence="7">Belongs to the glycosyltransferase 68 family.</text>
</comment>
<dbReference type="RefSeq" id="XP_021886154.1">
    <property type="nucleotide sequence ID" value="XM_022022699.1"/>
</dbReference>
<dbReference type="CDD" id="cd11296">
    <property type="entry name" value="O-FucT_like"/>
    <property type="match status" value="1"/>
</dbReference>
<feature type="compositionally biased region" description="Low complexity" evidence="9">
    <location>
        <begin position="127"/>
        <end position="136"/>
    </location>
</feature>
<gene>
    <name evidence="11" type="ORF">BCR41DRAFT_345378</name>
</gene>
<comment type="pathway">
    <text evidence="2">Protein modification; protein glycosylation.</text>
</comment>
<evidence type="ECO:0000256" key="1">
    <source>
        <dbReference type="ARBA" id="ARBA00004240"/>
    </source>
</evidence>
<evidence type="ECO:0000256" key="2">
    <source>
        <dbReference type="ARBA" id="ARBA00004922"/>
    </source>
</evidence>
<protein>
    <recommendedName>
        <fullName evidence="8">GDP-fucose protein O-fucosyltransferase 2</fullName>
    </recommendedName>
</protein>
<dbReference type="GeneID" id="33564543"/>
<dbReference type="GO" id="GO:0005783">
    <property type="term" value="C:endoplasmic reticulum"/>
    <property type="evidence" value="ECO:0007669"/>
    <property type="project" value="UniProtKB-SubCell"/>
</dbReference>
<keyword evidence="3" id="KW-0808">Transferase</keyword>
<feature type="region of interest" description="Disordered" evidence="9">
    <location>
        <begin position="27"/>
        <end position="143"/>
    </location>
</feature>
<dbReference type="GO" id="GO:0046922">
    <property type="term" value="F:peptide-O-fucosyltransferase activity"/>
    <property type="evidence" value="ECO:0007669"/>
    <property type="project" value="InterPro"/>
</dbReference>